<name>A0A368SAH6_SETIT</name>
<dbReference type="EMBL" id="CM003535">
    <property type="protein sequence ID" value="RCV39446.1"/>
    <property type="molecule type" value="Genomic_DNA"/>
</dbReference>
<accession>A0A368SAH6</accession>
<reference evidence="1" key="2">
    <citation type="submission" date="2015-07" db="EMBL/GenBank/DDBJ databases">
        <authorList>
            <person name="Noorani M."/>
        </authorList>
    </citation>
    <scope>NUCLEOTIDE SEQUENCE</scope>
    <source>
        <strain evidence="1">Yugu1</strain>
    </source>
</reference>
<dbReference type="AlphaFoldDB" id="A0A368SAH6"/>
<sequence length="126" mass="14016">MIHFCRFLLSVHCMIMTDYMLFECSHVTAFLTPRSYSSDIWSFSMSPAQVVGLSSGSFTRYLSVLSALTRSSEHIYVHSVRASKVVSSRAPHVSHQRGSICLSGPLYKESPDLSSAAILVCRAYQC</sequence>
<evidence type="ECO:0000313" key="1">
    <source>
        <dbReference type="EMBL" id="RCV39446.1"/>
    </source>
</evidence>
<reference evidence="1" key="1">
    <citation type="journal article" date="2012" name="Nat. Biotechnol.">
        <title>Reference genome sequence of the model plant Setaria.</title>
        <authorList>
            <person name="Bennetzen J.L."/>
            <person name="Schmutz J."/>
            <person name="Wang H."/>
            <person name="Percifield R."/>
            <person name="Hawkins J."/>
            <person name="Pontaroli A.C."/>
            <person name="Estep M."/>
            <person name="Feng L."/>
            <person name="Vaughn J.N."/>
            <person name="Grimwood J."/>
            <person name="Jenkins J."/>
            <person name="Barry K."/>
            <person name="Lindquist E."/>
            <person name="Hellsten U."/>
            <person name="Deshpande S."/>
            <person name="Wang X."/>
            <person name="Wu X."/>
            <person name="Mitros T."/>
            <person name="Triplett J."/>
            <person name="Yang X."/>
            <person name="Ye C.Y."/>
            <person name="Mauro-Herrera M."/>
            <person name="Wang L."/>
            <person name="Li P."/>
            <person name="Sharma M."/>
            <person name="Sharma R."/>
            <person name="Ronald P.C."/>
            <person name="Panaud O."/>
            <person name="Kellogg E.A."/>
            <person name="Brutnell T.P."/>
            <person name="Doust A.N."/>
            <person name="Tuskan G.A."/>
            <person name="Rokhsar D."/>
            <person name="Devos K.M."/>
        </authorList>
    </citation>
    <scope>NUCLEOTIDE SEQUENCE [LARGE SCALE GENOMIC DNA]</scope>
    <source>
        <strain evidence="1">Yugu1</strain>
    </source>
</reference>
<organism evidence="1">
    <name type="scientific">Setaria italica</name>
    <name type="common">Foxtail millet</name>
    <name type="synonym">Panicum italicum</name>
    <dbReference type="NCBI Taxonomy" id="4555"/>
    <lineage>
        <taxon>Eukaryota</taxon>
        <taxon>Viridiplantae</taxon>
        <taxon>Streptophyta</taxon>
        <taxon>Embryophyta</taxon>
        <taxon>Tracheophyta</taxon>
        <taxon>Spermatophyta</taxon>
        <taxon>Magnoliopsida</taxon>
        <taxon>Liliopsida</taxon>
        <taxon>Poales</taxon>
        <taxon>Poaceae</taxon>
        <taxon>PACMAD clade</taxon>
        <taxon>Panicoideae</taxon>
        <taxon>Panicodae</taxon>
        <taxon>Paniceae</taxon>
        <taxon>Cenchrinae</taxon>
        <taxon>Setaria</taxon>
    </lineage>
</organism>
<proteinExistence type="predicted"/>
<gene>
    <name evidence="1" type="ORF">SETIT_8G225500v2</name>
</gene>
<protein>
    <submittedName>
        <fullName evidence="1">Uncharacterized protein</fullName>
    </submittedName>
</protein>